<dbReference type="Proteomes" id="UP000053660">
    <property type="component" value="Unassembled WGS sequence"/>
</dbReference>
<protein>
    <submittedName>
        <fullName evidence="1">Uncharacterized protein</fullName>
    </submittedName>
</protein>
<sequence>MVFYQKDMDPYTYKVCSENEDKTCSDGIKIKASIVNHIIYFGHLFTLYGKHGCVSLLEPKPLKPIH</sequence>
<dbReference type="InterPro" id="IPR029058">
    <property type="entry name" value="AB_hydrolase_fold"/>
</dbReference>
<evidence type="ECO:0000313" key="2">
    <source>
        <dbReference type="Proteomes" id="UP000053660"/>
    </source>
</evidence>
<reference evidence="1 2" key="1">
    <citation type="submission" date="2014-03" db="EMBL/GenBank/DDBJ databases">
        <title>Draft genome of the hookworm Oesophagostomum dentatum.</title>
        <authorList>
            <person name="Mitreva M."/>
        </authorList>
    </citation>
    <scope>NUCLEOTIDE SEQUENCE [LARGE SCALE GENOMIC DNA]</scope>
    <source>
        <strain evidence="1 2">OD-Hann</strain>
    </source>
</reference>
<dbReference type="Gene3D" id="3.40.50.1820">
    <property type="entry name" value="alpha/beta hydrolase"/>
    <property type="match status" value="1"/>
</dbReference>
<dbReference type="OrthoDB" id="426718at2759"/>
<gene>
    <name evidence="1" type="ORF">OESDEN_25601</name>
</gene>
<dbReference type="PANTHER" id="PTHR45908">
    <property type="entry name" value="PROTEIN CBG11750-RELATED"/>
    <property type="match status" value="1"/>
</dbReference>
<keyword evidence="2" id="KW-1185">Reference proteome</keyword>
<accession>A0A0B1RP18</accession>
<organism evidence="1 2">
    <name type="scientific">Oesophagostomum dentatum</name>
    <name type="common">Nodular worm</name>
    <dbReference type="NCBI Taxonomy" id="61180"/>
    <lineage>
        <taxon>Eukaryota</taxon>
        <taxon>Metazoa</taxon>
        <taxon>Ecdysozoa</taxon>
        <taxon>Nematoda</taxon>
        <taxon>Chromadorea</taxon>
        <taxon>Rhabditida</taxon>
        <taxon>Rhabditina</taxon>
        <taxon>Rhabditomorpha</taxon>
        <taxon>Strongyloidea</taxon>
        <taxon>Strongylidae</taxon>
        <taxon>Oesophagostomum</taxon>
    </lineage>
</organism>
<dbReference type="EMBL" id="KN613388">
    <property type="protein sequence ID" value="KHJ74783.1"/>
    <property type="molecule type" value="Genomic_DNA"/>
</dbReference>
<dbReference type="AlphaFoldDB" id="A0A0B1RP18"/>
<evidence type="ECO:0000313" key="1">
    <source>
        <dbReference type="EMBL" id="KHJ74783.1"/>
    </source>
</evidence>
<proteinExistence type="predicted"/>
<name>A0A0B1RP18_OESDE</name>